<feature type="region of interest" description="Disordered" evidence="1">
    <location>
        <begin position="307"/>
        <end position="331"/>
    </location>
</feature>
<evidence type="ECO:0000256" key="1">
    <source>
        <dbReference type="SAM" id="MobiDB-lite"/>
    </source>
</evidence>
<dbReference type="PANTHER" id="PTHR40644">
    <property type="entry name" value="UPF0653 PROTEIN C607.02C"/>
    <property type="match status" value="1"/>
</dbReference>
<dbReference type="PANTHER" id="PTHR40644:SF1">
    <property type="entry name" value="UPF0653 PROTEIN C607.02C"/>
    <property type="match status" value="1"/>
</dbReference>
<proteinExistence type="predicted"/>
<organism evidence="2 3">
    <name type="scientific">Knufia fluminis</name>
    <dbReference type="NCBI Taxonomy" id="191047"/>
    <lineage>
        <taxon>Eukaryota</taxon>
        <taxon>Fungi</taxon>
        <taxon>Dikarya</taxon>
        <taxon>Ascomycota</taxon>
        <taxon>Pezizomycotina</taxon>
        <taxon>Eurotiomycetes</taxon>
        <taxon>Chaetothyriomycetidae</taxon>
        <taxon>Chaetothyriales</taxon>
        <taxon>Trichomeriaceae</taxon>
        <taxon>Knufia</taxon>
    </lineage>
</organism>
<evidence type="ECO:0000313" key="3">
    <source>
        <dbReference type="Proteomes" id="UP001316803"/>
    </source>
</evidence>
<feature type="region of interest" description="Disordered" evidence="1">
    <location>
        <begin position="246"/>
        <end position="291"/>
    </location>
</feature>
<protein>
    <submittedName>
        <fullName evidence="2">Uncharacterized protein</fullName>
    </submittedName>
</protein>
<dbReference type="AlphaFoldDB" id="A0AAN8E9D5"/>
<feature type="region of interest" description="Disordered" evidence="1">
    <location>
        <begin position="1"/>
        <end position="71"/>
    </location>
</feature>
<gene>
    <name evidence="2" type="ORF">OHC33_009376</name>
</gene>
<accession>A0AAN8E9D5</accession>
<feature type="compositionally biased region" description="Basic and acidic residues" evidence="1">
    <location>
        <begin position="105"/>
        <end position="122"/>
    </location>
</feature>
<dbReference type="Proteomes" id="UP001316803">
    <property type="component" value="Unassembled WGS sequence"/>
</dbReference>
<reference evidence="2 3" key="1">
    <citation type="submission" date="2022-12" db="EMBL/GenBank/DDBJ databases">
        <title>Genomic features and morphological characterization of a novel Knufia sp. strain isolated from spacecraft assembly facility.</title>
        <authorList>
            <person name="Teixeira M."/>
            <person name="Chander A.M."/>
            <person name="Stajich J.E."/>
            <person name="Venkateswaran K."/>
        </authorList>
    </citation>
    <scope>NUCLEOTIDE SEQUENCE [LARGE SCALE GENOMIC DNA]</scope>
    <source>
        <strain evidence="2 3">FJI-L2-BK-P2</strain>
    </source>
</reference>
<keyword evidence="3" id="KW-1185">Reference proteome</keyword>
<feature type="compositionally biased region" description="Basic and acidic residues" evidence="1">
    <location>
        <begin position="258"/>
        <end position="285"/>
    </location>
</feature>
<sequence length="357" mass="40023">MPTKHKRKRSPTTDKSHYDLPPSTRARSLPVIAPTKDFLAPSSRKKQKLNPDDGSAAAGKKKRVKKSTDDTPKAFARLMAWHKEGRKIGGGLDEGVVVSQKKKKETQARKVREAEKARKQEGPGEIADSAEPRKEDAAVKTTGVPKIQPGETLAQYGLRIDQALPLSSLAKSNVNANSSLPADLREKEKKAQKLTKHNKRLARMQTEWRNTEAKLRSREEEEAEENVEKIEEEKLLWDGVKITGKKGKKKVVEDDDPWKELERKRRMEQGKGKREAPALTARDHAQAPPEFVVKKLNPFKEMAKRTGGEVGGIAQAAGGEKPWKKKDKRRLELDTIRRNHIEATKRSMQGGGLRVSV</sequence>
<name>A0AAN8E9D5_9EURO</name>
<feature type="region of interest" description="Disordered" evidence="1">
    <location>
        <begin position="176"/>
        <end position="228"/>
    </location>
</feature>
<feature type="compositionally biased region" description="Basic residues" evidence="1">
    <location>
        <begin position="192"/>
        <end position="202"/>
    </location>
</feature>
<evidence type="ECO:0000313" key="2">
    <source>
        <dbReference type="EMBL" id="KAK5949569.1"/>
    </source>
</evidence>
<comment type="caution">
    <text evidence="2">The sequence shown here is derived from an EMBL/GenBank/DDBJ whole genome shotgun (WGS) entry which is preliminary data.</text>
</comment>
<feature type="compositionally biased region" description="Basic residues" evidence="1">
    <location>
        <begin position="1"/>
        <end position="10"/>
    </location>
</feature>
<feature type="region of interest" description="Disordered" evidence="1">
    <location>
        <begin position="99"/>
        <end position="146"/>
    </location>
</feature>
<dbReference type="EMBL" id="JAKLMC020000034">
    <property type="protein sequence ID" value="KAK5949569.1"/>
    <property type="molecule type" value="Genomic_DNA"/>
</dbReference>
<feature type="compositionally biased region" description="Basic and acidic residues" evidence="1">
    <location>
        <begin position="209"/>
        <end position="219"/>
    </location>
</feature>